<evidence type="ECO:0000256" key="2">
    <source>
        <dbReference type="ARBA" id="ARBA00002792"/>
    </source>
</evidence>
<keyword evidence="6 9" id="KW-0479">Metal-binding</keyword>
<evidence type="ECO:0000256" key="1">
    <source>
        <dbReference type="ARBA" id="ARBA00001965"/>
    </source>
</evidence>
<comment type="cofactor">
    <cofactor evidence="1 9">
        <name>Fe(3+)</name>
        <dbReference type="ChEBI" id="CHEBI:29034"/>
    </cofactor>
</comment>
<evidence type="ECO:0000313" key="11">
    <source>
        <dbReference type="EMBL" id="NUY02422.1"/>
    </source>
</evidence>
<evidence type="ECO:0000256" key="8">
    <source>
        <dbReference type="ARBA" id="ARBA00023004"/>
    </source>
</evidence>
<dbReference type="GO" id="GO:0005506">
    <property type="term" value="F:iron ion binding"/>
    <property type="evidence" value="ECO:0007669"/>
    <property type="project" value="UniProtKB-UniRule"/>
</dbReference>
<proteinExistence type="inferred from homology"/>
<feature type="domain" description="Rubredoxin-like" evidence="10">
    <location>
        <begin position="16"/>
        <end position="67"/>
    </location>
</feature>
<evidence type="ECO:0000256" key="6">
    <source>
        <dbReference type="ARBA" id="ARBA00022723"/>
    </source>
</evidence>
<sequence length="69" mass="7502">MNDTMTSTASYESRAGTLWVCVICGWIYDESAGVPEDGIPAGTAWSDVPQDWVCPLCRAGKDQFAMVQL</sequence>
<dbReference type="PRINTS" id="PR00163">
    <property type="entry name" value="RUBREDOXIN"/>
</dbReference>
<dbReference type="CDD" id="cd00730">
    <property type="entry name" value="rubredoxin"/>
    <property type="match status" value="1"/>
</dbReference>
<dbReference type="Gene3D" id="2.20.28.10">
    <property type="match status" value="1"/>
</dbReference>
<keyword evidence="5" id="KW-0813">Transport</keyword>
<reference evidence="11 12" key="1">
    <citation type="submission" date="2020-02" db="EMBL/GenBank/DDBJ databases">
        <title>Paraburkholderia simonii sp. nov. and Paraburkholderia youngii sp. nov. Brazilian and Mexican Mimosa-associated rhizobia.</title>
        <authorList>
            <person name="Mavima L."/>
            <person name="Beukes C.W."/>
            <person name="Chan W.Y."/>
            <person name="Palmer M."/>
            <person name="De Meyer S.E."/>
            <person name="James E.K."/>
            <person name="Venter S.N."/>
            <person name="Steenkamp E.T."/>
        </authorList>
    </citation>
    <scope>NUCLEOTIDE SEQUENCE [LARGE SCALE GENOMIC DNA]</scope>
    <source>
        <strain evidence="11 12">JPY169</strain>
    </source>
</reference>
<comment type="function">
    <text evidence="2">Involved in the hydrocarbon hydroxylating system, which transfers electrons from NADH to rubredoxin reductase and then through rubredoxin to alkane 1 monooxygenase.</text>
</comment>
<dbReference type="FunFam" id="2.20.28.10:FF:000001">
    <property type="entry name" value="Rubredoxin"/>
    <property type="match status" value="1"/>
</dbReference>
<dbReference type="AlphaFoldDB" id="A0A7Y6K104"/>
<evidence type="ECO:0000259" key="10">
    <source>
        <dbReference type="PROSITE" id="PS50903"/>
    </source>
</evidence>
<protein>
    <recommendedName>
        <fullName evidence="9">Rubredoxin</fullName>
    </recommendedName>
</protein>
<keyword evidence="8 9" id="KW-0408">Iron</keyword>
<evidence type="ECO:0000313" key="12">
    <source>
        <dbReference type="Proteomes" id="UP000594380"/>
    </source>
</evidence>
<evidence type="ECO:0000256" key="9">
    <source>
        <dbReference type="RuleBase" id="RU003820"/>
    </source>
</evidence>
<keyword evidence="7 9" id="KW-0249">Electron transport</keyword>
<dbReference type="PANTHER" id="PTHR47627">
    <property type="entry name" value="RUBREDOXIN"/>
    <property type="match status" value="1"/>
</dbReference>
<evidence type="ECO:0000256" key="5">
    <source>
        <dbReference type="ARBA" id="ARBA00022448"/>
    </source>
</evidence>
<dbReference type="InterPro" id="IPR050526">
    <property type="entry name" value="Rubredoxin_ET"/>
</dbReference>
<dbReference type="GO" id="GO:0009055">
    <property type="term" value="F:electron transfer activity"/>
    <property type="evidence" value="ECO:0007669"/>
    <property type="project" value="TreeGrafter"/>
</dbReference>
<dbReference type="Pfam" id="PF00301">
    <property type="entry name" value="Rubredoxin"/>
    <property type="match status" value="1"/>
</dbReference>
<organism evidence="11 12">
    <name type="scientific">Paraburkholderia youngii</name>
    <dbReference type="NCBI Taxonomy" id="2782701"/>
    <lineage>
        <taxon>Bacteria</taxon>
        <taxon>Pseudomonadati</taxon>
        <taxon>Pseudomonadota</taxon>
        <taxon>Betaproteobacteria</taxon>
        <taxon>Burkholderiales</taxon>
        <taxon>Burkholderiaceae</taxon>
        <taxon>Paraburkholderia</taxon>
    </lineage>
</organism>
<name>A0A7Y6K104_9BURK</name>
<evidence type="ECO:0000256" key="7">
    <source>
        <dbReference type="ARBA" id="ARBA00022982"/>
    </source>
</evidence>
<dbReference type="InterPro" id="IPR024935">
    <property type="entry name" value="Rubredoxin_dom"/>
</dbReference>
<dbReference type="SUPFAM" id="SSF57802">
    <property type="entry name" value="Rubredoxin-like"/>
    <property type="match status" value="1"/>
</dbReference>
<comment type="similarity">
    <text evidence="4 9">Belongs to the rubredoxin family.</text>
</comment>
<dbReference type="Proteomes" id="UP000594380">
    <property type="component" value="Unassembled WGS sequence"/>
</dbReference>
<dbReference type="PROSITE" id="PS50903">
    <property type="entry name" value="RUBREDOXIN_LIKE"/>
    <property type="match status" value="1"/>
</dbReference>
<dbReference type="PANTHER" id="PTHR47627:SF1">
    <property type="entry name" value="RUBREDOXIN-1-RELATED"/>
    <property type="match status" value="1"/>
</dbReference>
<comment type="pathway">
    <text evidence="3">Hydrocarbon metabolism; alkane degradation.</text>
</comment>
<gene>
    <name evidence="11" type="ORF">G5S42_22570</name>
</gene>
<evidence type="ECO:0000256" key="4">
    <source>
        <dbReference type="ARBA" id="ARBA00005337"/>
    </source>
</evidence>
<dbReference type="InterPro" id="IPR024934">
    <property type="entry name" value="Rubredoxin-like_dom"/>
</dbReference>
<comment type="caution">
    <text evidence="11">The sequence shown here is derived from an EMBL/GenBank/DDBJ whole genome shotgun (WGS) entry which is preliminary data.</text>
</comment>
<accession>A0A7Y6K104</accession>
<dbReference type="EMBL" id="JAALDK010000001">
    <property type="protein sequence ID" value="NUY02422.1"/>
    <property type="molecule type" value="Genomic_DNA"/>
</dbReference>
<evidence type="ECO:0000256" key="3">
    <source>
        <dbReference type="ARBA" id="ARBA00004933"/>
    </source>
</evidence>
<dbReference type="GO" id="GO:0043448">
    <property type="term" value="P:alkane catabolic process"/>
    <property type="evidence" value="ECO:0007669"/>
    <property type="project" value="TreeGrafter"/>
</dbReference>